<dbReference type="PANTHER" id="PTHR34597">
    <property type="entry name" value="SLR1661 PROTEIN"/>
    <property type="match status" value="1"/>
</dbReference>
<dbReference type="PANTHER" id="PTHR34597:SF1">
    <property type="entry name" value="HEME_HEMOPEXIN TRANSPORTER PROTEIN HUXB"/>
    <property type="match status" value="1"/>
</dbReference>
<protein>
    <submittedName>
        <fullName evidence="7">Hemolysin activation/secretion protein</fullName>
    </submittedName>
</protein>
<accession>A0A0U1KUT9</accession>
<organism evidence="7 8">
    <name type="scientific">Sporomusa ovata</name>
    <dbReference type="NCBI Taxonomy" id="2378"/>
    <lineage>
        <taxon>Bacteria</taxon>
        <taxon>Bacillati</taxon>
        <taxon>Bacillota</taxon>
        <taxon>Negativicutes</taxon>
        <taxon>Selenomonadales</taxon>
        <taxon>Sporomusaceae</taxon>
        <taxon>Sporomusa</taxon>
    </lineage>
</organism>
<feature type="signal peptide" evidence="4">
    <location>
        <begin position="1"/>
        <end position="25"/>
    </location>
</feature>
<keyword evidence="2" id="KW-0812">Transmembrane</keyword>
<evidence type="ECO:0000259" key="5">
    <source>
        <dbReference type="Pfam" id="PF03865"/>
    </source>
</evidence>
<dbReference type="GO" id="GO:0008320">
    <property type="term" value="F:protein transmembrane transporter activity"/>
    <property type="evidence" value="ECO:0007669"/>
    <property type="project" value="TreeGrafter"/>
</dbReference>
<keyword evidence="1" id="KW-1134">Transmembrane beta strand</keyword>
<evidence type="ECO:0000313" key="7">
    <source>
        <dbReference type="EMBL" id="CQR71230.1"/>
    </source>
</evidence>
<evidence type="ECO:0000256" key="4">
    <source>
        <dbReference type="SAM" id="SignalP"/>
    </source>
</evidence>
<feature type="domain" description="Polypeptide-transport-associated ShlB-type" evidence="6">
    <location>
        <begin position="72"/>
        <end position="145"/>
    </location>
</feature>
<name>A0A0U1KUT9_9FIRM</name>
<dbReference type="Pfam" id="PF08479">
    <property type="entry name" value="POTRA_2"/>
    <property type="match status" value="1"/>
</dbReference>
<evidence type="ECO:0000256" key="3">
    <source>
        <dbReference type="ARBA" id="ARBA00023237"/>
    </source>
</evidence>
<dbReference type="Gene3D" id="2.40.160.50">
    <property type="entry name" value="membrane protein fhac: a member of the omp85/tpsb transporter family"/>
    <property type="match status" value="1"/>
</dbReference>
<evidence type="ECO:0000259" key="6">
    <source>
        <dbReference type="Pfam" id="PF08479"/>
    </source>
</evidence>
<evidence type="ECO:0000256" key="2">
    <source>
        <dbReference type="ARBA" id="ARBA00022692"/>
    </source>
</evidence>
<feature type="chain" id="PRO_5006710584" evidence="4">
    <location>
        <begin position="26"/>
        <end position="313"/>
    </location>
</feature>
<reference evidence="8" key="1">
    <citation type="submission" date="2015-03" db="EMBL/GenBank/DDBJ databases">
        <authorList>
            <person name="Nijsse Bart"/>
        </authorList>
    </citation>
    <scope>NUCLEOTIDE SEQUENCE [LARGE SCALE GENOMIC DNA]</scope>
</reference>
<dbReference type="GO" id="GO:0098046">
    <property type="term" value="C:type V protein secretion system complex"/>
    <property type="evidence" value="ECO:0007669"/>
    <property type="project" value="TreeGrafter"/>
</dbReference>
<dbReference type="RefSeq" id="WP_021167339.1">
    <property type="nucleotide sequence ID" value="NZ_CTRP01000004.1"/>
</dbReference>
<sequence length="313" mass="33953">MTGKLYNKRIITCAILTLTVCPAYAASLPDSGTALEGAKPPAIERPVQKIPEINVEEREPAVSAGGQQKIMVKEFRLSGELLLPANELLKLIQNEAGREINLNELNKLADKLTKYLRQKGYLVAFAYIPAQDIKDGVVEIDIVPGKYGQIKFAGDGHIDREQLKAMLFTARPGMVITRAPLERALLLISDISGVNVKATLTPGETTGTADLVLETADTDKINVSVYADNWGNRYTGRTRYGTQLTVNNFSNNGDAFNLGGLTTFNGINNYNFGYSAQLGYDGVKAEIKYSHVGYTLGDTFADLGATGRAAVTR</sequence>
<keyword evidence="8" id="KW-1185">Reference proteome</keyword>
<feature type="domain" description="Haemolysin activator HlyB C-terminal" evidence="5">
    <location>
        <begin position="207"/>
        <end position="308"/>
    </location>
</feature>
<keyword evidence="3" id="KW-0998">Cell outer membrane</keyword>
<dbReference type="InterPro" id="IPR051544">
    <property type="entry name" value="TPS_OM_transporter"/>
</dbReference>
<dbReference type="AlphaFoldDB" id="A0A0U1KUT9"/>
<evidence type="ECO:0000256" key="1">
    <source>
        <dbReference type="ARBA" id="ARBA00022452"/>
    </source>
</evidence>
<gene>
    <name evidence="7" type="ORF">SpAn4DRAFT_3735</name>
</gene>
<dbReference type="InterPro" id="IPR005565">
    <property type="entry name" value="Hemolysn_activator_HlyB_C"/>
</dbReference>
<dbReference type="GO" id="GO:0046819">
    <property type="term" value="P:protein secretion by the type V secretion system"/>
    <property type="evidence" value="ECO:0007669"/>
    <property type="project" value="TreeGrafter"/>
</dbReference>
<dbReference type="Proteomes" id="UP000049855">
    <property type="component" value="Unassembled WGS sequence"/>
</dbReference>
<proteinExistence type="predicted"/>
<dbReference type="InterPro" id="IPR013686">
    <property type="entry name" value="Polypept-transport_assoc_ShlB"/>
</dbReference>
<evidence type="ECO:0000313" key="8">
    <source>
        <dbReference type="Proteomes" id="UP000049855"/>
    </source>
</evidence>
<dbReference type="Gene3D" id="3.10.20.310">
    <property type="entry name" value="membrane protein fhac"/>
    <property type="match status" value="1"/>
</dbReference>
<dbReference type="EMBL" id="CTRP01000004">
    <property type="protein sequence ID" value="CQR71230.1"/>
    <property type="molecule type" value="Genomic_DNA"/>
</dbReference>
<keyword evidence="4" id="KW-0732">Signal</keyword>
<dbReference type="Pfam" id="PF03865">
    <property type="entry name" value="ShlB"/>
    <property type="match status" value="1"/>
</dbReference>
<keyword evidence="1" id="KW-0472">Membrane</keyword>